<keyword evidence="2" id="KW-1185">Reference proteome</keyword>
<comment type="caution">
    <text evidence="1">The sequence shown here is derived from an EMBL/GenBank/DDBJ whole genome shotgun (WGS) entry which is preliminary data.</text>
</comment>
<protein>
    <submittedName>
        <fullName evidence="1">Uncharacterized protein</fullName>
    </submittedName>
</protein>
<evidence type="ECO:0000313" key="2">
    <source>
        <dbReference type="Proteomes" id="UP001497700"/>
    </source>
</evidence>
<sequence length="298" mass="33671">MASNQSTIAARPLSTMKRLSPFVYFYEPGQTVTQQPVPPAGRSPRLILIASWMDARDLHIDKYITQYQTIYPTSTILLVRFVFKESLFESVVNTAVEPAFAYLQSKIESGALSASPTHPEILVHTFSNGGSATTRTLYRLFRSQTGRSFPLHAAIYDSCPGSYSFSSLYSLFMLSFPRGLRLVVAPFVVAFIVSLWVWHNPLSIISGEDFLSKNSKTHNDPDFVKQTNRSYIYGNADVMVEWKHVEKHAIDAAAKGFVVRREVFEHSAHVSHMRADGGRYWKIVTETWERSTEIKGGY</sequence>
<gene>
    <name evidence="1" type="ORF">F4820DRAFT_69299</name>
</gene>
<name>A0ACB9YQS4_9PEZI</name>
<dbReference type="Proteomes" id="UP001497700">
    <property type="component" value="Unassembled WGS sequence"/>
</dbReference>
<reference evidence="1 2" key="1">
    <citation type="journal article" date="2022" name="New Phytol.">
        <title>Ecological generalism drives hyperdiversity of secondary metabolite gene clusters in xylarialean endophytes.</title>
        <authorList>
            <person name="Franco M.E.E."/>
            <person name="Wisecaver J.H."/>
            <person name="Arnold A.E."/>
            <person name="Ju Y.M."/>
            <person name="Slot J.C."/>
            <person name="Ahrendt S."/>
            <person name="Moore L.P."/>
            <person name="Eastman K.E."/>
            <person name="Scott K."/>
            <person name="Konkel Z."/>
            <person name="Mondo S.J."/>
            <person name="Kuo A."/>
            <person name="Hayes R.D."/>
            <person name="Haridas S."/>
            <person name="Andreopoulos B."/>
            <person name="Riley R."/>
            <person name="LaButti K."/>
            <person name="Pangilinan J."/>
            <person name="Lipzen A."/>
            <person name="Amirebrahimi M."/>
            <person name="Yan J."/>
            <person name="Adam C."/>
            <person name="Keymanesh K."/>
            <person name="Ng V."/>
            <person name="Louie K."/>
            <person name="Northen T."/>
            <person name="Drula E."/>
            <person name="Henrissat B."/>
            <person name="Hsieh H.M."/>
            <person name="Youens-Clark K."/>
            <person name="Lutzoni F."/>
            <person name="Miadlikowska J."/>
            <person name="Eastwood D.C."/>
            <person name="Hamelin R.C."/>
            <person name="Grigoriev I.V."/>
            <person name="U'Ren J.M."/>
        </authorList>
    </citation>
    <scope>NUCLEOTIDE SEQUENCE [LARGE SCALE GENOMIC DNA]</scope>
    <source>
        <strain evidence="1 2">CBS 119005</strain>
    </source>
</reference>
<accession>A0ACB9YQS4</accession>
<proteinExistence type="predicted"/>
<dbReference type="EMBL" id="MU393554">
    <property type="protein sequence ID" value="KAI4861375.1"/>
    <property type="molecule type" value="Genomic_DNA"/>
</dbReference>
<evidence type="ECO:0000313" key="1">
    <source>
        <dbReference type="EMBL" id="KAI4861375.1"/>
    </source>
</evidence>
<organism evidence="1 2">
    <name type="scientific">Hypoxylon rubiginosum</name>
    <dbReference type="NCBI Taxonomy" id="110542"/>
    <lineage>
        <taxon>Eukaryota</taxon>
        <taxon>Fungi</taxon>
        <taxon>Dikarya</taxon>
        <taxon>Ascomycota</taxon>
        <taxon>Pezizomycotina</taxon>
        <taxon>Sordariomycetes</taxon>
        <taxon>Xylariomycetidae</taxon>
        <taxon>Xylariales</taxon>
        <taxon>Hypoxylaceae</taxon>
        <taxon>Hypoxylon</taxon>
    </lineage>
</organism>